<evidence type="ECO:0000256" key="1">
    <source>
        <dbReference type="SAM" id="SignalP"/>
    </source>
</evidence>
<accession>A0A8J3VLR0</accession>
<dbReference type="Proteomes" id="UP000612899">
    <property type="component" value="Unassembled WGS sequence"/>
</dbReference>
<dbReference type="RefSeq" id="WP_203915359.1">
    <property type="nucleotide sequence ID" value="NZ_BONY01000149.1"/>
</dbReference>
<dbReference type="EMBL" id="BONY01000149">
    <property type="protein sequence ID" value="GIH11634.1"/>
    <property type="molecule type" value="Genomic_DNA"/>
</dbReference>
<gene>
    <name evidence="2" type="ORF">Rhe02_97010</name>
</gene>
<reference evidence="2" key="1">
    <citation type="submission" date="2021-01" db="EMBL/GenBank/DDBJ databases">
        <title>Whole genome shotgun sequence of Rhizocola hellebori NBRC 109834.</title>
        <authorList>
            <person name="Komaki H."/>
            <person name="Tamura T."/>
        </authorList>
    </citation>
    <scope>NUCLEOTIDE SEQUENCE</scope>
    <source>
        <strain evidence="2">NBRC 109834</strain>
    </source>
</reference>
<proteinExistence type="predicted"/>
<feature type="signal peptide" evidence="1">
    <location>
        <begin position="1"/>
        <end position="27"/>
    </location>
</feature>
<protein>
    <recommendedName>
        <fullName evidence="4">Secreted protein</fullName>
    </recommendedName>
</protein>
<feature type="chain" id="PRO_5035150594" description="Secreted protein" evidence="1">
    <location>
        <begin position="28"/>
        <end position="165"/>
    </location>
</feature>
<evidence type="ECO:0000313" key="2">
    <source>
        <dbReference type="EMBL" id="GIH11634.1"/>
    </source>
</evidence>
<comment type="caution">
    <text evidence="2">The sequence shown here is derived from an EMBL/GenBank/DDBJ whole genome shotgun (WGS) entry which is preliminary data.</text>
</comment>
<evidence type="ECO:0008006" key="4">
    <source>
        <dbReference type="Google" id="ProtNLM"/>
    </source>
</evidence>
<sequence length="165" mass="16659">MRRLGALATAFAVAALTIVLSAQPASADANFVVGMPDAVATSAGGTVETCGASGYASTYVYPEGDAAIIFGGSTSCTRAMKMNGTAAITPTPGSIPVASNTFTKILSLSGTAYGIYVTVPGANFALTHTTSIWAPIGFSWTSVPPHCTVSGSKLTCTMITFFSVV</sequence>
<dbReference type="AlphaFoldDB" id="A0A8J3VLR0"/>
<name>A0A8J3VLR0_9ACTN</name>
<keyword evidence="3" id="KW-1185">Reference proteome</keyword>
<organism evidence="2 3">
    <name type="scientific">Rhizocola hellebori</name>
    <dbReference type="NCBI Taxonomy" id="1392758"/>
    <lineage>
        <taxon>Bacteria</taxon>
        <taxon>Bacillati</taxon>
        <taxon>Actinomycetota</taxon>
        <taxon>Actinomycetes</taxon>
        <taxon>Micromonosporales</taxon>
        <taxon>Micromonosporaceae</taxon>
        <taxon>Rhizocola</taxon>
    </lineage>
</organism>
<keyword evidence="1" id="KW-0732">Signal</keyword>
<evidence type="ECO:0000313" key="3">
    <source>
        <dbReference type="Proteomes" id="UP000612899"/>
    </source>
</evidence>